<keyword evidence="2" id="KW-0808">Transferase</keyword>
<evidence type="ECO:0000256" key="1">
    <source>
        <dbReference type="SAM" id="MobiDB-lite"/>
    </source>
</evidence>
<sequence>MDQPNPTQPTGLSAIAAVPAERKTDGRQRDGRHDAQPGGSVPTRGRFPLLDRVAYPEDLRNLSVEQLKQLA</sequence>
<protein>
    <submittedName>
        <fullName evidence="2">1-deoxy-D-xylulose-5-phosphate synthase</fullName>
        <ecNumber evidence="2">2.2.1.7</ecNumber>
    </submittedName>
</protein>
<proteinExistence type="predicted"/>
<dbReference type="EC" id="2.2.1.7" evidence="2"/>
<feature type="compositionally biased region" description="Polar residues" evidence="1">
    <location>
        <begin position="1"/>
        <end position="11"/>
    </location>
</feature>
<accession>A0A7W4I7N5</accession>
<gene>
    <name evidence="2" type="ORF">HLH33_15845</name>
</gene>
<evidence type="ECO:0000313" key="3">
    <source>
        <dbReference type="Proteomes" id="UP000550787"/>
    </source>
</evidence>
<name>A0A7W4I7N5_GLUDI</name>
<feature type="non-terminal residue" evidence="2">
    <location>
        <position position="71"/>
    </location>
</feature>
<dbReference type="AlphaFoldDB" id="A0A7W4I7N5"/>
<organism evidence="2 3">
    <name type="scientific">Gluconacetobacter diazotrophicus</name>
    <name type="common">Acetobacter diazotrophicus</name>
    <dbReference type="NCBI Taxonomy" id="33996"/>
    <lineage>
        <taxon>Bacteria</taxon>
        <taxon>Pseudomonadati</taxon>
        <taxon>Pseudomonadota</taxon>
        <taxon>Alphaproteobacteria</taxon>
        <taxon>Acetobacterales</taxon>
        <taxon>Acetobacteraceae</taxon>
        <taxon>Gluconacetobacter</taxon>
    </lineage>
</organism>
<feature type="compositionally biased region" description="Basic and acidic residues" evidence="1">
    <location>
        <begin position="20"/>
        <end position="35"/>
    </location>
</feature>
<comment type="caution">
    <text evidence="2">The sequence shown here is derived from an EMBL/GenBank/DDBJ whole genome shotgun (WGS) entry which is preliminary data.</text>
</comment>
<feature type="region of interest" description="Disordered" evidence="1">
    <location>
        <begin position="1"/>
        <end position="49"/>
    </location>
</feature>
<dbReference type="Proteomes" id="UP000550787">
    <property type="component" value="Unassembled WGS sequence"/>
</dbReference>
<dbReference type="GO" id="GO:0008661">
    <property type="term" value="F:1-deoxy-D-xylulose-5-phosphate synthase activity"/>
    <property type="evidence" value="ECO:0007669"/>
    <property type="project" value="UniProtKB-EC"/>
</dbReference>
<dbReference type="EMBL" id="JABEQG010000042">
    <property type="protein sequence ID" value="MBB2157760.1"/>
    <property type="molecule type" value="Genomic_DNA"/>
</dbReference>
<reference evidence="2 3" key="1">
    <citation type="submission" date="2020-04" db="EMBL/GenBank/DDBJ databases">
        <title>Description of novel Gluconacetobacter.</title>
        <authorList>
            <person name="Sombolestani A."/>
        </authorList>
    </citation>
    <scope>NUCLEOTIDE SEQUENCE [LARGE SCALE GENOMIC DNA]</scope>
    <source>
        <strain evidence="2 3">LMG 7603</strain>
    </source>
</reference>
<evidence type="ECO:0000313" key="2">
    <source>
        <dbReference type="EMBL" id="MBB2157760.1"/>
    </source>
</evidence>